<proteinExistence type="predicted"/>
<dbReference type="AlphaFoldDB" id="A0A2P2J703"/>
<dbReference type="EMBL" id="GGEC01008755">
    <property type="protein sequence ID" value="MBW89238.1"/>
    <property type="molecule type" value="Transcribed_RNA"/>
</dbReference>
<sequence>MNTALGVVAAKAFVGEITTLFGHVEFNPKGEQVAQFLKLLCAYPGVECYDILTSVTGNNCCLNTSTVDMFLRNEPQSTSSKNMVHLAQTVRDGVIAKYNYGSPDYNERHYGEASPPVYNLSNIPHDLPIFISYGGRDALSDVRDVQLLFDSFKFHDVDKLTIRYIKDYAHADFIMGINAKDLVYNQLVSFFKHQL</sequence>
<organism evidence="1">
    <name type="scientific">Rhizophora mucronata</name>
    <name type="common">Asiatic mangrove</name>
    <dbReference type="NCBI Taxonomy" id="61149"/>
    <lineage>
        <taxon>Eukaryota</taxon>
        <taxon>Viridiplantae</taxon>
        <taxon>Streptophyta</taxon>
        <taxon>Embryophyta</taxon>
        <taxon>Tracheophyta</taxon>
        <taxon>Spermatophyta</taxon>
        <taxon>Magnoliopsida</taxon>
        <taxon>eudicotyledons</taxon>
        <taxon>Gunneridae</taxon>
        <taxon>Pentapetalae</taxon>
        <taxon>rosids</taxon>
        <taxon>fabids</taxon>
        <taxon>Malpighiales</taxon>
        <taxon>Rhizophoraceae</taxon>
        <taxon>Rhizophora</taxon>
    </lineage>
</organism>
<evidence type="ECO:0000313" key="1">
    <source>
        <dbReference type="EMBL" id="MBW89238.1"/>
    </source>
</evidence>
<dbReference type="PANTHER" id="PTHR11005">
    <property type="entry name" value="LYSOSOMAL ACID LIPASE-RELATED"/>
    <property type="match status" value="1"/>
</dbReference>
<reference evidence="1" key="1">
    <citation type="submission" date="2018-02" db="EMBL/GenBank/DDBJ databases">
        <title>Rhizophora mucronata_Transcriptome.</title>
        <authorList>
            <person name="Meera S.P."/>
            <person name="Sreeshan A."/>
            <person name="Augustine A."/>
        </authorList>
    </citation>
    <scope>NUCLEOTIDE SEQUENCE</scope>
    <source>
        <tissue evidence="1">Leaf</tissue>
    </source>
</reference>
<dbReference type="Gene3D" id="3.40.50.1820">
    <property type="entry name" value="alpha/beta hydrolase"/>
    <property type="match status" value="1"/>
</dbReference>
<name>A0A2P2J703_RHIMU</name>
<protein>
    <submittedName>
        <fullName evidence="1">Lipase</fullName>
    </submittedName>
</protein>
<accession>A0A2P2J703</accession>
<dbReference type="SUPFAM" id="SSF53474">
    <property type="entry name" value="alpha/beta-Hydrolases"/>
    <property type="match status" value="1"/>
</dbReference>
<dbReference type="InterPro" id="IPR029058">
    <property type="entry name" value="AB_hydrolase_fold"/>
</dbReference>